<organism evidence="4 5">
    <name type="scientific">Scylla paramamosain</name>
    <name type="common">Mud crab</name>
    <dbReference type="NCBI Taxonomy" id="85552"/>
    <lineage>
        <taxon>Eukaryota</taxon>
        <taxon>Metazoa</taxon>
        <taxon>Ecdysozoa</taxon>
        <taxon>Arthropoda</taxon>
        <taxon>Crustacea</taxon>
        <taxon>Multicrustacea</taxon>
        <taxon>Malacostraca</taxon>
        <taxon>Eumalacostraca</taxon>
        <taxon>Eucarida</taxon>
        <taxon>Decapoda</taxon>
        <taxon>Pleocyemata</taxon>
        <taxon>Brachyura</taxon>
        <taxon>Eubrachyura</taxon>
        <taxon>Portunoidea</taxon>
        <taxon>Portunidae</taxon>
        <taxon>Portuninae</taxon>
        <taxon>Scylla</taxon>
    </lineage>
</organism>
<dbReference type="PANTHER" id="PTHR47272:SF1">
    <property type="entry name" value="PIGGYBAC TRANSPOSABLE ELEMENT-DERIVED PROTEIN 3-LIKE"/>
    <property type="match status" value="1"/>
</dbReference>
<comment type="caution">
    <text evidence="4">The sequence shown here is derived from an EMBL/GenBank/DDBJ whole genome shotgun (WGS) entry which is preliminary data.</text>
</comment>
<evidence type="ECO:0000259" key="3">
    <source>
        <dbReference type="Pfam" id="PF13843"/>
    </source>
</evidence>
<dbReference type="InterPro" id="IPR004875">
    <property type="entry name" value="DDE_SF_endonuclease_dom"/>
</dbReference>
<dbReference type="PANTHER" id="PTHR47272">
    <property type="entry name" value="DDE_TNP_1_7 DOMAIN-CONTAINING PROTEIN"/>
    <property type="match status" value="1"/>
</dbReference>
<feature type="domain" description="PiggyBac transposable element-derived protein" evidence="3">
    <location>
        <begin position="525"/>
        <end position="589"/>
    </location>
</feature>
<evidence type="ECO:0008006" key="6">
    <source>
        <dbReference type="Google" id="ProtNLM"/>
    </source>
</evidence>
<feature type="compositionally biased region" description="Polar residues" evidence="1">
    <location>
        <begin position="347"/>
        <end position="366"/>
    </location>
</feature>
<protein>
    <recommendedName>
        <fullName evidence="6">DDE-1 domain-containing protein</fullName>
    </recommendedName>
</protein>
<dbReference type="InterPro" id="IPR036397">
    <property type="entry name" value="RNaseH_sf"/>
</dbReference>
<dbReference type="Gene3D" id="3.30.420.10">
    <property type="entry name" value="Ribonuclease H-like superfamily/Ribonuclease H"/>
    <property type="match status" value="1"/>
</dbReference>
<proteinExistence type="predicted"/>
<dbReference type="AlphaFoldDB" id="A0AAW0V3G5"/>
<feature type="region of interest" description="Disordered" evidence="1">
    <location>
        <begin position="347"/>
        <end position="501"/>
    </location>
</feature>
<dbReference type="EMBL" id="JARAKH010000003">
    <property type="protein sequence ID" value="KAK8405405.1"/>
    <property type="molecule type" value="Genomic_DNA"/>
</dbReference>
<dbReference type="Pfam" id="PF13843">
    <property type="entry name" value="DDE_Tnp_1_7"/>
    <property type="match status" value="1"/>
</dbReference>
<dbReference type="InterPro" id="IPR029526">
    <property type="entry name" value="PGBD"/>
</dbReference>
<gene>
    <name evidence="4" type="ORF">O3P69_001744</name>
</gene>
<feature type="compositionally biased region" description="Polar residues" evidence="1">
    <location>
        <begin position="386"/>
        <end position="445"/>
    </location>
</feature>
<dbReference type="Proteomes" id="UP001487740">
    <property type="component" value="Unassembled WGS sequence"/>
</dbReference>
<reference evidence="4 5" key="1">
    <citation type="submission" date="2023-03" db="EMBL/GenBank/DDBJ databases">
        <title>High-quality genome of Scylla paramamosain provides insights in environmental adaptation.</title>
        <authorList>
            <person name="Zhang L."/>
        </authorList>
    </citation>
    <scope>NUCLEOTIDE SEQUENCE [LARGE SCALE GENOMIC DNA]</scope>
    <source>
        <strain evidence="4">LZ_2023a</strain>
        <tissue evidence="4">Muscle</tissue>
    </source>
</reference>
<evidence type="ECO:0000313" key="4">
    <source>
        <dbReference type="EMBL" id="KAK8405405.1"/>
    </source>
</evidence>
<evidence type="ECO:0000256" key="1">
    <source>
        <dbReference type="SAM" id="MobiDB-lite"/>
    </source>
</evidence>
<feature type="compositionally biased region" description="Low complexity" evidence="1">
    <location>
        <begin position="367"/>
        <end position="385"/>
    </location>
</feature>
<keyword evidence="5" id="KW-1185">Reference proteome</keyword>
<sequence length="671" mass="74351">MKHYLDTIDPTLLTSPDRIFNADESGFNICPKTKRIISMTGAKHVYSVTSGTRQQVTMLACSSAMGQYLPPLLIFPYTRDPRFNALEGFEEAFFQKTPNGWITEVVFLIFLRDIFNPKLGEKRPVVLFVDGHSSHHSLAISTLCNENGVILYCLKAHASHLIQPLDQAFFGAIKLAWSEAVRKFQYQTGESVTMCTFARTLKKAWDTTARPELAYKGFVKSGIYPFNPEVVLNSDKLKPSCSFSSAAPVTLPTSASFGITALPACTPTISTSVPSASPAAKSKFPGPEQRTPTLSAFSNIFELMKLSLSLGEGATLKFMKRYEERYDMDDPPYEDWKVLLEKTLQPASQSLPSTSQPASQPLPSTYQAAPQTLPSSSQPASQPLLYTSQAASQPLPSTSQPASQPLPSTSQPASQPLPYTSQPASQPLPSTSQPAPQPLPYTSQPAPQPLPSTKKNSKTIDDYLTLPSFPKKKGLKKTIAQKDKETETSESADEPVLDDDSDDVIDDMNELCGKCQYLGVEPISKCLRYSKETKKEVNCPNVIKYYNAQMGGIDKSDMLVQLYSTPMKSKKWYMRLFVYCLDPSVCNAWLCYRRDCVALGETKVLSLKDFRLELFKYTSSQKPNIHLWSRSSNSLPPVVTLPNSMKGHKTPGPAITVQFNKIVFHIPVYQN</sequence>
<feature type="domain" description="DDE-1" evidence="2">
    <location>
        <begin position="55"/>
        <end position="208"/>
    </location>
</feature>
<dbReference type="Pfam" id="PF03184">
    <property type="entry name" value="DDE_1"/>
    <property type="match status" value="1"/>
</dbReference>
<feature type="compositionally biased region" description="Acidic residues" evidence="1">
    <location>
        <begin position="488"/>
        <end position="501"/>
    </location>
</feature>
<evidence type="ECO:0000313" key="5">
    <source>
        <dbReference type="Proteomes" id="UP001487740"/>
    </source>
</evidence>
<name>A0AAW0V3G5_SCYPA</name>
<accession>A0AAW0V3G5</accession>
<dbReference type="GO" id="GO:0003676">
    <property type="term" value="F:nucleic acid binding"/>
    <property type="evidence" value="ECO:0007669"/>
    <property type="project" value="InterPro"/>
</dbReference>
<evidence type="ECO:0000259" key="2">
    <source>
        <dbReference type="Pfam" id="PF03184"/>
    </source>
</evidence>